<gene>
    <name evidence="2" type="ORF">A8806_11518</name>
</gene>
<dbReference type="RefSeq" id="WP_109733080.1">
    <property type="nucleotide sequence ID" value="NZ_BAAACK010000024.1"/>
</dbReference>
<name>A0A2Y9CAK9_9FIRM</name>
<protein>
    <submittedName>
        <fullName evidence="2">ABC-2 type transport system permease protein</fullName>
    </submittedName>
</protein>
<dbReference type="AlphaFoldDB" id="A0A2Y9CAK9"/>
<feature type="transmembrane region" description="Helical" evidence="1">
    <location>
        <begin position="21"/>
        <end position="39"/>
    </location>
</feature>
<comment type="caution">
    <text evidence="2">The sequence shown here is derived from an EMBL/GenBank/DDBJ whole genome shotgun (WGS) entry which is preliminary data.</text>
</comment>
<evidence type="ECO:0000313" key="3">
    <source>
        <dbReference type="Proteomes" id="UP000245845"/>
    </source>
</evidence>
<feature type="transmembrane region" description="Helical" evidence="1">
    <location>
        <begin position="74"/>
        <end position="92"/>
    </location>
</feature>
<organism evidence="2 3">
    <name type="scientific">Faecalicatena orotica</name>
    <dbReference type="NCBI Taxonomy" id="1544"/>
    <lineage>
        <taxon>Bacteria</taxon>
        <taxon>Bacillati</taxon>
        <taxon>Bacillota</taxon>
        <taxon>Clostridia</taxon>
        <taxon>Lachnospirales</taxon>
        <taxon>Lachnospiraceae</taxon>
        <taxon>Faecalicatena</taxon>
    </lineage>
</organism>
<proteinExistence type="predicted"/>
<dbReference type="OrthoDB" id="4187110at2"/>
<keyword evidence="1" id="KW-0472">Membrane</keyword>
<dbReference type="GO" id="GO:0140359">
    <property type="term" value="F:ABC-type transporter activity"/>
    <property type="evidence" value="ECO:0007669"/>
    <property type="project" value="InterPro"/>
</dbReference>
<dbReference type="EMBL" id="QGDL01000015">
    <property type="protein sequence ID" value="PWJ23084.1"/>
    <property type="molecule type" value="Genomic_DNA"/>
</dbReference>
<evidence type="ECO:0000313" key="2">
    <source>
        <dbReference type="EMBL" id="PWJ23084.1"/>
    </source>
</evidence>
<keyword evidence="3" id="KW-1185">Reference proteome</keyword>
<feature type="transmembrane region" description="Helical" evidence="1">
    <location>
        <begin position="113"/>
        <end position="138"/>
    </location>
</feature>
<feature type="transmembrane region" description="Helical" evidence="1">
    <location>
        <begin position="228"/>
        <end position="250"/>
    </location>
</feature>
<dbReference type="GO" id="GO:0005886">
    <property type="term" value="C:plasma membrane"/>
    <property type="evidence" value="ECO:0007669"/>
    <property type="project" value="UniProtKB-SubCell"/>
</dbReference>
<feature type="transmembrane region" description="Helical" evidence="1">
    <location>
        <begin position="184"/>
        <end position="201"/>
    </location>
</feature>
<reference evidence="2 3" key="1">
    <citation type="submission" date="2018-05" db="EMBL/GenBank/DDBJ databases">
        <title>The Hungate 1000. A catalogue of reference genomes from the rumen microbiome.</title>
        <authorList>
            <person name="Kelly W."/>
        </authorList>
    </citation>
    <scope>NUCLEOTIDE SEQUENCE [LARGE SCALE GENOMIC DNA]</scope>
    <source>
        <strain evidence="2 3">NLAE-zl-C242</strain>
    </source>
</reference>
<evidence type="ECO:0000256" key="1">
    <source>
        <dbReference type="SAM" id="Phobius"/>
    </source>
</evidence>
<dbReference type="Pfam" id="PF12679">
    <property type="entry name" value="ABC2_membrane_2"/>
    <property type="match status" value="1"/>
</dbReference>
<keyword evidence="1" id="KW-0812">Transmembrane</keyword>
<keyword evidence="1" id="KW-1133">Transmembrane helix</keyword>
<dbReference type="PANTHER" id="PTHR37305">
    <property type="entry name" value="INTEGRAL MEMBRANE PROTEIN-RELATED"/>
    <property type="match status" value="1"/>
</dbReference>
<dbReference type="PANTHER" id="PTHR37305:SF1">
    <property type="entry name" value="MEMBRANE PROTEIN"/>
    <property type="match status" value="1"/>
</dbReference>
<dbReference type="Proteomes" id="UP000245845">
    <property type="component" value="Unassembled WGS sequence"/>
</dbReference>
<accession>A0A2Y9CAK9</accession>
<sequence>MRAYAAFTAKEFTEYTRTYKLLVIGLVFLLFGISSPLAAKFMPEIISQFMPAGIEITITEPAALDSWMQFLKNISQIGAFVLVILLSGIMAGEYSRGTLIHILTKGLSRKTVILSKFTAAALLWTGAYLLCFGVAYGYTWYFWRKTVNTPGLAEAITALWVFGILLTAITVLGGVLVRSSYGTLLFTGALVVIQILLNMLPDVQDYNPIQLANGGTPLMQGQLESGSLIKPMIVAAAGIAICIIAACAAFNKKKL</sequence>
<feature type="transmembrane region" description="Helical" evidence="1">
    <location>
        <begin position="158"/>
        <end position="177"/>
    </location>
</feature>